<dbReference type="RefSeq" id="WP_204804480.1">
    <property type="nucleotide sequence ID" value="NZ_JACSNX010000013.1"/>
</dbReference>
<dbReference type="CDD" id="cd00093">
    <property type="entry name" value="HTH_XRE"/>
    <property type="match status" value="1"/>
</dbReference>
<sequence>MNVEIFVQNVKHFATLKGVSPTAACKESGVGTSFLPDVKRGRQPSIDKFERLASYLGTTVSELLGEADPGLGGPPQRYLVMRFNGLSPESQDKIMTFLEYLVAEESKKNVSDSDTKGNK</sequence>
<accession>A0ABS2FW49</accession>
<gene>
    <name evidence="2" type="ORF">H9X91_09025</name>
</gene>
<keyword evidence="3" id="KW-1185">Reference proteome</keyword>
<dbReference type="SUPFAM" id="SSF47413">
    <property type="entry name" value="lambda repressor-like DNA-binding domains"/>
    <property type="match status" value="1"/>
</dbReference>
<dbReference type="InterPro" id="IPR010982">
    <property type="entry name" value="Lambda_DNA-bd_dom_sf"/>
</dbReference>
<protein>
    <submittedName>
        <fullName evidence="2">Helix-turn-helix transcriptional regulator</fullName>
    </submittedName>
</protein>
<feature type="domain" description="HTH cro/C1-type" evidence="1">
    <location>
        <begin position="40"/>
        <end position="63"/>
    </location>
</feature>
<dbReference type="InterPro" id="IPR001387">
    <property type="entry name" value="Cro/C1-type_HTH"/>
</dbReference>
<proteinExistence type="predicted"/>
<name>A0ABS2FW49_9FIRM</name>
<dbReference type="Gene3D" id="1.10.260.40">
    <property type="entry name" value="lambda repressor-like DNA-binding domains"/>
    <property type="match status" value="1"/>
</dbReference>
<dbReference type="EMBL" id="JACSNX010000013">
    <property type="protein sequence ID" value="MBM6851573.1"/>
    <property type="molecule type" value="Genomic_DNA"/>
</dbReference>
<dbReference type="Proteomes" id="UP000719500">
    <property type="component" value="Unassembled WGS sequence"/>
</dbReference>
<reference evidence="2 3" key="1">
    <citation type="journal article" date="2021" name="Sci. Rep.">
        <title>The distribution of antibiotic resistance genes in chicken gut microbiota commensals.</title>
        <authorList>
            <person name="Juricova H."/>
            <person name="Matiasovicova J."/>
            <person name="Kubasova T."/>
            <person name="Cejkova D."/>
            <person name="Rychlik I."/>
        </authorList>
    </citation>
    <scope>NUCLEOTIDE SEQUENCE [LARGE SCALE GENOMIC DNA]</scope>
    <source>
        <strain evidence="2 3">An411</strain>
    </source>
</reference>
<evidence type="ECO:0000313" key="2">
    <source>
        <dbReference type="EMBL" id="MBM6851573.1"/>
    </source>
</evidence>
<comment type="caution">
    <text evidence="2">The sequence shown here is derived from an EMBL/GenBank/DDBJ whole genome shotgun (WGS) entry which is preliminary data.</text>
</comment>
<evidence type="ECO:0000259" key="1">
    <source>
        <dbReference type="PROSITE" id="PS50943"/>
    </source>
</evidence>
<dbReference type="PROSITE" id="PS50943">
    <property type="entry name" value="HTH_CROC1"/>
    <property type="match status" value="1"/>
</dbReference>
<evidence type="ECO:0000313" key="3">
    <source>
        <dbReference type="Proteomes" id="UP000719500"/>
    </source>
</evidence>
<organism evidence="2 3">
    <name type="scientific">Oscillibacter valericigenes</name>
    <dbReference type="NCBI Taxonomy" id="351091"/>
    <lineage>
        <taxon>Bacteria</taxon>
        <taxon>Bacillati</taxon>
        <taxon>Bacillota</taxon>
        <taxon>Clostridia</taxon>
        <taxon>Eubacteriales</taxon>
        <taxon>Oscillospiraceae</taxon>
        <taxon>Oscillibacter</taxon>
    </lineage>
</organism>